<organism evidence="1 2">
    <name type="scientific">Bifidobacterium stellenboschense</name>
    <dbReference type="NCBI Taxonomy" id="762211"/>
    <lineage>
        <taxon>Bacteria</taxon>
        <taxon>Bacillati</taxon>
        <taxon>Actinomycetota</taxon>
        <taxon>Actinomycetes</taxon>
        <taxon>Bifidobacteriales</taxon>
        <taxon>Bifidobacteriaceae</taxon>
        <taxon>Bifidobacterium</taxon>
    </lineage>
</organism>
<keyword evidence="2" id="KW-1185">Reference proteome</keyword>
<dbReference type="EMBL" id="JGZP01000015">
    <property type="protein sequence ID" value="KFI96149.1"/>
    <property type="molecule type" value="Genomic_DNA"/>
</dbReference>
<protein>
    <submittedName>
        <fullName evidence="1">Uncharacterized protein</fullName>
    </submittedName>
</protein>
<evidence type="ECO:0000313" key="1">
    <source>
        <dbReference type="EMBL" id="KFI96149.1"/>
    </source>
</evidence>
<accession>A0A087DKU9</accession>
<reference evidence="1 2" key="1">
    <citation type="submission" date="2014-03" db="EMBL/GenBank/DDBJ databases">
        <title>Genomics of Bifidobacteria.</title>
        <authorList>
            <person name="Ventura M."/>
            <person name="Milani C."/>
            <person name="Lugli G.A."/>
        </authorList>
    </citation>
    <scope>NUCLEOTIDE SEQUENCE [LARGE SCALE GENOMIC DNA]</scope>
    <source>
        <strain evidence="1 2">DSM 23968</strain>
    </source>
</reference>
<dbReference type="Proteomes" id="UP000029004">
    <property type="component" value="Unassembled WGS sequence"/>
</dbReference>
<gene>
    <name evidence="1" type="ORF">BSTEL_1183</name>
</gene>
<dbReference type="AlphaFoldDB" id="A0A087DKU9"/>
<comment type="caution">
    <text evidence="1">The sequence shown here is derived from an EMBL/GenBank/DDBJ whole genome shotgun (WGS) entry which is preliminary data.</text>
</comment>
<proteinExistence type="predicted"/>
<sequence>MQWRNSSKACSPVKVWVGGAIGVMTVSRSSVTLLAPQDTISASCAKASDTSVSIISGAMTSSLSTKETYEPLIASTPLLRAAERPPLRSR</sequence>
<evidence type="ECO:0000313" key="2">
    <source>
        <dbReference type="Proteomes" id="UP000029004"/>
    </source>
</evidence>
<name>A0A087DKU9_9BIFI</name>